<organism evidence="2 3">
    <name type="scientific">Planoprotostelium fungivorum</name>
    <dbReference type="NCBI Taxonomy" id="1890364"/>
    <lineage>
        <taxon>Eukaryota</taxon>
        <taxon>Amoebozoa</taxon>
        <taxon>Evosea</taxon>
        <taxon>Variosea</taxon>
        <taxon>Cavosteliida</taxon>
        <taxon>Cavosteliaceae</taxon>
        <taxon>Planoprotostelium</taxon>
    </lineage>
</organism>
<dbReference type="PANTHER" id="PTHR34386:SF1">
    <property type="entry name" value="GLUTAREDOXIN-LIKE PROTEIN NRDH"/>
    <property type="match status" value="1"/>
</dbReference>
<evidence type="ECO:0000313" key="2">
    <source>
        <dbReference type="EMBL" id="PRP86812.1"/>
    </source>
</evidence>
<evidence type="ECO:0000259" key="1">
    <source>
        <dbReference type="PROSITE" id="PS50186"/>
    </source>
</evidence>
<dbReference type="Proteomes" id="UP000241769">
    <property type="component" value="Unassembled WGS sequence"/>
</dbReference>
<dbReference type="InterPro" id="IPR006869">
    <property type="entry name" value="DUF547"/>
</dbReference>
<dbReference type="InterPro" id="IPR036388">
    <property type="entry name" value="WH-like_DNA-bd_sf"/>
</dbReference>
<dbReference type="Gene3D" id="1.10.10.10">
    <property type="entry name" value="Winged helix-like DNA-binding domain superfamily/Winged helix DNA-binding domain"/>
    <property type="match status" value="1"/>
</dbReference>
<dbReference type="InterPro" id="IPR000591">
    <property type="entry name" value="DEP_dom"/>
</dbReference>
<dbReference type="InterPro" id="IPR051548">
    <property type="entry name" value="Grx-like_ET"/>
</dbReference>
<protein>
    <recommendedName>
        <fullName evidence="1">DEP domain-containing protein</fullName>
    </recommendedName>
</protein>
<comment type="caution">
    <text evidence="2">The sequence shown here is derived from an EMBL/GenBank/DDBJ whole genome shotgun (WGS) entry which is preliminary data.</text>
</comment>
<dbReference type="GO" id="GO:0045454">
    <property type="term" value="P:cell redox homeostasis"/>
    <property type="evidence" value="ECO:0007669"/>
    <property type="project" value="TreeGrafter"/>
</dbReference>
<dbReference type="PROSITE" id="PS50186">
    <property type="entry name" value="DEP"/>
    <property type="match status" value="1"/>
</dbReference>
<name>A0A2P6NS57_9EUKA</name>
<dbReference type="InParanoid" id="A0A2P6NS57"/>
<dbReference type="PANTHER" id="PTHR34386">
    <property type="entry name" value="GLUTAREDOXIN"/>
    <property type="match status" value="1"/>
</dbReference>
<dbReference type="GO" id="GO:0035556">
    <property type="term" value="P:intracellular signal transduction"/>
    <property type="evidence" value="ECO:0007669"/>
    <property type="project" value="InterPro"/>
</dbReference>
<dbReference type="Pfam" id="PF04784">
    <property type="entry name" value="DUF547"/>
    <property type="match status" value="1"/>
</dbReference>
<proteinExistence type="predicted"/>
<dbReference type="InterPro" id="IPR036390">
    <property type="entry name" value="WH_DNA-bd_sf"/>
</dbReference>
<dbReference type="AlphaFoldDB" id="A0A2P6NS57"/>
<dbReference type="GO" id="GO:0009055">
    <property type="term" value="F:electron transfer activity"/>
    <property type="evidence" value="ECO:0007669"/>
    <property type="project" value="TreeGrafter"/>
</dbReference>
<reference evidence="2 3" key="1">
    <citation type="journal article" date="2018" name="Genome Biol. Evol.">
        <title>Multiple Roots of Fruiting Body Formation in Amoebozoa.</title>
        <authorList>
            <person name="Hillmann F."/>
            <person name="Forbes G."/>
            <person name="Novohradska S."/>
            <person name="Ferling I."/>
            <person name="Riege K."/>
            <person name="Groth M."/>
            <person name="Westermann M."/>
            <person name="Marz M."/>
            <person name="Spaller T."/>
            <person name="Winckler T."/>
            <person name="Schaap P."/>
            <person name="Glockner G."/>
        </authorList>
    </citation>
    <scope>NUCLEOTIDE SEQUENCE [LARGE SCALE GENOMIC DNA]</scope>
    <source>
        <strain evidence="2 3">Jena</strain>
    </source>
</reference>
<accession>A0A2P6NS57</accession>
<sequence>MKKRRVEEPNNFSASEMLMGRKTATVVVRLGKDLHHKIILVNDAAKSLLTATPIVEPPNISVIEHFWSVVAEAESSSSVKKEISISSHISLFVEAERFTHNQDEHVLVTAERNPSLKPKRDEVCRPNDLAPLINIIEEGNILEKTFGNSVYLCLCQFEELGTRHRYLAASETLSSMLKHERPWQVRNKTTEDMGQPKADVKASHSLYLRHLNEEKNVANFTIELVQMPGITHYTFIRRISTDVILTFCFVHDKKNVGPPNALNEVEAPREWSKLAWDEFITSCLRYVKTIGKYTTDNRHPLPEEFLKDQRSVFCYVYHGHFLPSRSADGCIWKSSRGARIAGSIIKRYAYATTSDGIRLKRMVSWIEGSDSLCFVEYRHHHTETTHIDNLIGTPQIDWHELAKSIHTQEPQKFLDKAAQLSSQFTMASEGRDVEFAENVVDYVNRRLDLCWVGMLPLKHMGGHNFQLQQRDSECSSTLDARMRSPNYAADTRKVNTPTWIPHVDSHEAIISSIGDSIGRVCLSPRAKVHRIATPPLHRLKEKSQSPDVPRKLLGASPSLGQVPLQPIVFVGSRSNVQPQNVLTIRKEGSDNVLQKGVALLRRKKEDKPTATSPSSLNEGALNAVLKKLLSPTDGIKLRHKGGHSNSFSGARLIKWLRIHEGLPPAEAQKFATILMEHGAFCGTVPTKRYDFQHKKGNYYTFNIHNEESPLNACKYQMEEVIDAVSLSKQLVELVCSIIKDHTGPDGVDFSAAKKSERYLDLCLLSAGLQEVCLSVMSPEERSAFYVNVHNVLALHGRFLLEREPKGDKDRVKLRESTYIIGQQPWTMSDLSDAIRGVGEIGLEGNHPIIVCLLFKGTDKCAPIRPYSSEDLTQNRLRNLMSEHLQQHGTFLLEEGRVVLPHHVKKTRGDYGPVQPRDMMMSLSYLMRSRTLRETAEELTVSFTEPVYNVKMYVK</sequence>
<evidence type="ECO:0000313" key="3">
    <source>
        <dbReference type="Proteomes" id="UP000241769"/>
    </source>
</evidence>
<dbReference type="SUPFAM" id="SSF46785">
    <property type="entry name" value="Winged helix' DNA-binding domain"/>
    <property type="match status" value="1"/>
</dbReference>
<dbReference type="OrthoDB" id="418495at2759"/>
<dbReference type="STRING" id="1890364.A0A2P6NS57"/>
<keyword evidence="3" id="KW-1185">Reference proteome</keyword>
<dbReference type="SMART" id="SM00049">
    <property type="entry name" value="DEP"/>
    <property type="match status" value="1"/>
</dbReference>
<feature type="domain" description="DEP" evidence="1">
    <location>
        <begin position="645"/>
        <end position="703"/>
    </location>
</feature>
<dbReference type="EMBL" id="MDYQ01000026">
    <property type="protein sequence ID" value="PRP86812.1"/>
    <property type="molecule type" value="Genomic_DNA"/>
</dbReference>
<gene>
    <name evidence="2" type="ORF">PROFUN_05029</name>
</gene>